<comment type="similarity">
    <text evidence="1 6 7">Belongs to the peptidase S8 family.</text>
</comment>
<name>E9EIK4_METAQ</name>
<dbReference type="OMA" id="WDLDIKP"/>
<evidence type="ECO:0000256" key="4">
    <source>
        <dbReference type="ARBA" id="ARBA00022825"/>
    </source>
</evidence>
<gene>
    <name evidence="9" type="ORF">MAC_09702</name>
</gene>
<dbReference type="eggNOG" id="KOG4266">
    <property type="taxonomic scope" value="Eukaryota"/>
</dbReference>
<dbReference type="CDD" id="cd07489">
    <property type="entry name" value="Peptidases_S8_5"/>
    <property type="match status" value="1"/>
</dbReference>
<keyword evidence="2 6" id="KW-0645">Protease</keyword>
<feature type="active site" description="Charge relay system" evidence="5 6">
    <location>
        <position position="268"/>
    </location>
</feature>
<dbReference type="AlphaFoldDB" id="E9EIK4"/>
<dbReference type="InterPro" id="IPR022398">
    <property type="entry name" value="Peptidase_S8_His-AS"/>
</dbReference>
<dbReference type="PANTHER" id="PTHR43806:SF66">
    <property type="entry name" value="SERIN ENDOPEPTIDASE"/>
    <property type="match status" value="1"/>
</dbReference>
<dbReference type="Pfam" id="PF00082">
    <property type="entry name" value="Peptidase_S8"/>
    <property type="match status" value="1"/>
</dbReference>
<evidence type="ECO:0000256" key="1">
    <source>
        <dbReference type="ARBA" id="ARBA00011073"/>
    </source>
</evidence>
<dbReference type="PANTHER" id="PTHR43806">
    <property type="entry name" value="PEPTIDASE S8"/>
    <property type="match status" value="1"/>
</dbReference>
<dbReference type="InterPro" id="IPR023828">
    <property type="entry name" value="Peptidase_S8_Ser-AS"/>
</dbReference>
<organism evidence="10">
    <name type="scientific">Metarhizium acridum (strain CQMa 102)</name>
    <dbReference type="NCBI Taxonomy" id="655827"/>
    <lineage>
        <taxon>Eukaryota</taxon>
        <taxon>Fungi</taxon>
        <taxon>Dikarya</taxon>
        <taxon>Ascomycota</taxon>
        <taxon>Pezizomycotina</taxon>
        <taxon>Sordariomycetes</taxon>
        <taxon>Hypocreomycetidae</taxon>
        <taxon>Hypocreales</taxon>
        <taxon>Clavicipitaceae</taxon>
        <taxon>Metarhizium</taxon>
    </lineage>
</organism>
<proteinExistence type="inferred from homology"/>
<feature type="active site" description="Charge relay system" evidence="5 6">
    <location>
        <position position="54"/>
    </location>
</feature>
<feature type="domain" description="Peptidase S8/S53" evidence="8">
    <location>
        <begin position="51"/>
        <end position="306"/>
    </location>
</feature>
<dbReference type="GO" id="GO:0006508">
    <property type="term" value="P:proteolysis"/>
    <property type="evidence" value="ECO:0007669"/>
    <property type="project" value="UniProtKB-KW"/>
</dbReference>
<accession>E9EIK4</accession>
<evidence type="ECO:0000259" key="8">
    <source>
        <dbReference type="Pfam" id="PF00082"/>
    </source>
</evidence>
<dbReference type="PROSITE" id="PS00137">
    <property type="entry name" value="SUBTILASE_HIS"/>
    <property type="match status" value="1"/>
</dbReference>
<feature type="active site" description="Charge relay system" evidence="5 6">
    <location>
        <position position="95"/>
    </location>
</feature>
<evidence type="ECO:0000256" key="6">
    <source>
        <dbReference type="PROSITE-ProRule" id="PRU01240"/>
    </source>
</evidence>
<dbReference type="InParanoid" id="E9EIK4"/>
<dbReference type="STRING" id="655827.E9EIK4"/>
<dbReference type="InterPro" id="IPR015500">
    <property type="entry name" value="Peptidase_S8_subtilisin-rel"/>
</dbReference>
<dbReference type="PROSITE" id="PS51892">
    <property type="entry name" value="SUBTILASE"/>
    <property type="match status" value="1"/>
</dbReference>
<keyword evidence="10" id="KW-1185">Reference proteome</keyword>
<dbReference type="HOGENOM" id="CLU_003559_3_2_1"/>
<protein>
    <submittedName>
        <fullName evidence="9">Subtilisin-like serine protease PR1C</fullName>
    </submittedName>
</protein>
<dbReference type="SUPFAM" id="SSF52743">
    <property type="entry name" value="Subtilisin-like"/>
    <property type="match status" value="1"/>
</dbReference>
<evidence type="ECO:0000313" key="9">
    <source>
        <dbReference type="EMBL" id="EFY84257.1"/>
    </source>
</evidence>
<dbReference type="InterPro" id="IPR036852">
    <property type="entry name" value="Peptidase_S8/S53_dom_sf"/>
</dbReference>
<dbReference type="Proteomes" id="UP000002499">
    <property type="component" value="Unassembled WGS sequence"/>
</dbReference>
<dbReference type="InterPro" id="IPR023827">
    <property type="entry name" value="Peptidase_S8_Asp-AS"/>
</dbReference>
<dbReference type="GO" id="GO:0004252">
    <property type="term" value="F:serine-type endopeptidase activity"/>
    <property type="evidence" value="ECO:0007669"/>
    <property type="project" value="UniProtKB-UniRule"/>
</dbReference>
<dbReference type="PRINTS" id="PR00723">
    <property type="entry name" value="SUBTILISIN"/>
</dbReference>
<dbReference type="InterPro" id="IPR034187">
    <property type="entry name" value="Peptidases_S8_5"/>
</dbReference>
<keyword evidence="3 6" id="KW-0378">Hydrolase</keyword>
<evidence type="ECO:0000256" key="2">
    <source>
        <dbReference type="ARBA" id="ARBA00022670"/>
    </source>
</evidence>
<evidence type="ECO:0000256" key="7">
    <source>
        <dbReference type="RuleBase" id="RU003355"/>
    </source>
</evidence>
<sequence>MWTASYGSPSHHNHSTLLQGLVAVKSGCHLGSIFVHTTGTYYSVTLRLVAAVVDTGIDYTNPALGGCFGKGCRVAFGDNFSKDGKDDDPMDCHGHGTAVAGIVAGGDSNYVGVAPNATLAGYRVLNCSALMEEDDLIAGWVKAYEDGAQIIVSSAGWEGASWATRPAAAVVSRIVDSGVPCIVGLGNDNGSGLFSTLNPSSGRGVTSVNAFARAPGAIDGHATDAPMARFSTFVPNWDLEIKPTVGAPGDNVPGIKKDGGYEDISGTSFAGPLVAGILALAAEVRGPFDPVLLNSLLMTTAVPQGNYDSVAQQGGGLARAWDAAHATTLVEPASLSFNDTQHRAHSLSLRITNTAKVNVTYRLDTLAAKTIYTLGTGSNWLSRRFLVLGPGKSASVNISATDHKGLDPNRLPQQCVDGSVPYLGVSGSLKEHQVLPSDGAVLSTLSDSGLDQMHGYGHWFDYGIKNDSSVSINLPVRVTPGLGTRLVRAEVVPVSPRKWLADRLADKNLTLDVFSLDALPHSQPTRRTWSGRLGSGDYTPVGEYKLAVRAVRLFGGPEVQSDRDLSETVNFQVNKAAGRKACERYESGKAATPEDALFGSLEECLQIHVDAMIDALLDSCTARKGLERQVHQLRAHGEVLWHI</sequence>
<evidence type="ECO:0000256" key="3">
    <source>
        <dbReference type="ARBA" id="ARBA00022801"/>
    </source>
</evidence>
<dbReference type="OrthoDB" id="10256524at2759"/>
<dbReference type="PROSITE" id="PS00136">
    <property type="entry name" value="SUBTILASE_ASP"/>
    <property type="match status" value="1"/>
</dbReference>
<dbReference type="InterPro" id="IPR000209">
    <property type="entry name" value="Peptidase_S8/S53_dom"/>
</dbReference>
<evidence type="ECO:0000313" key="10">
    <source>
        <dbReference type="Proteomes" id="UP000002499"/>
    </source>
</evidence>
<dbReference type="Gene3D" id="3.40.50.200">
    <property type="entry name" value="Peptidase S8/S53 domain"/>
    <property type="match status" value="1"/>
</dbReference>
<dbReference type="EMBL" id="GL698643">
    <property type="protein sequence ID" value="EFY84257.1"/>
    <property type="molecule type" value="Genomic_DNA"/>
</dbReference>
<evidence type="ECO:0000256" key="5">
    <source>
        <dbReference type="PIRSR" id="PIRSR615500-1"/>
    </source>
</evidence>
<keyword evidence="4 6" id="KW-0720">Serine protease</keyword>
<dbReference type="InterPro" id="IPR050131">
    <property type="entry name" value="Peptidase_S8_subtilisin-like"/>
</dbReference>
<reference evidence="9 10" key="1">
    <citation type="journal article" date="2011" name="PLoS Genet.">
        <title>Genome sequencing and comparative transcriptomics of the model entomopathogenic fungi Metarhizium anisopliae and M. acridum.</title>
        <authorList>
            <person name="Gao Q."/>
            <person name="Jin K."/>
            <person name="Ying S.H."/>
            <person name="Zhang Y."/>
            <person name="Xiao G."/>
            <person name="Shang Y."/>
            <person name="Duan Z."/>
            <person name="Hu X."/>
            <person name="Xie X.Q."/>
            <person name="Zhou G."/>
            <person name="Peng G."/>
            <person name="Luo Z."/>
            <person name="Huang W."/>
            <person name="Wang B."/>
            <person name="Fang W."/>
            <person name="Wang S."/>
            <person name="Zhong Y."/>
            <person name="Ma L.J."/>
            <person name="St Leger R.J."/>
            <person name="Zhao G.P."/>
            <person name="Pei Y."/>
            <person name="Feng M.G."/>
            <person name="Xia Y."/>
            <person name="Wang C."/>
        </authorList>
    </citation>
    <scope>NUCLEOTIDE SEQUENCE [LARGE SCALE GENOMIC DNA]</scope>
    <source>
        <strain evidence="9 10">CQMa 102</strain>
    </source>
</reference>
<dbReference type="PROSITE" id="PS00138">
    <property type="entry name" value="SUBTILASE_SER"/>
    <property type="match status" value="1"/>
</dbReference>